<evidence type="ECO:0000256" key="6">
    <source>
        <dbReference type="ARBA" id="ARBA00023033"/>
    </source>
</evidence>
<gene>
    <name evidence="8" type="ORF">BJ983_000835</name>
</gene>
<sequence length="398" mass="43607">MTTTEMAPADAVAPDTTDEPALLEWLADMRREHPVWRDRYGMYHVFRQADVQTVLRDPARFSSETSRLAAASAKVSRGMLTQIDPPEHRRLRQVVSTAFTPKRVADLEPRIREITRRLLDAVPDDGGFDLVDALAFPLPVTVIAEMLGLPASDHPLFRTWADRLFSMQVDDPSDPALGERVAAAMADIVAYLTARVQERRTAPTEDLISALVAAGLDDEEAANFSLLLLLAGHITTTVLLGNAVRTFAEHPGVWEGLRADPATIPAAIEEVLRLRSPFTMAGRVTTEPVEIAGTTIPADRFVLVWMLSANHDERAFDDPEAFVLDRGIGGGAQTAFGHGVHFCLGAPLARLEARVALEELTARYHALSPTSGSMEVLRPYPRGVLGVRRLPVKGVRSY</sequence>
<dbReference type="GO" id="GO:0020037">
    <property type="term" value="F:heme binding"/>
    <property type="evidence" value="ECO:0007669"/>
    <property type="project" value="InterPro"/>
</dbReference>
<dbReference type="InterPro" id="IPR036396">
    <property type="entry name" value="Cyt_P450_sf"/>
</dbReference>
<evidence type="ECO:0000256" key="4">
    <source>
        <dbReference type="ARBA" id="ARBA00023002"/>
    </source>
</evidence>
<name>A0A7Y9J444_9PSEU</name>
<evidence type="ECO:0000256" key="1">
    <source>
        <dbReference type="ARBA" id="ARBA00010617"/>
    </source>
</evidence>
<keyword evidence="9" id="KW-1185">Reference proteome</keyword>
<dbReference type="GO" id="GO:0006707">
    <property type="term" value="P:cholesterol catabolic process"/>
    <property type="evidence" value="ECO:0007669"/>
    <property type="project" value="TreeGrafter"/>
</dbReference>
<dbReference type="PRINTS" id="PR00359">
    <property type="entry name" value="BP450"/>
</dbReference>
<keyword evidence="5 7" id="KW-0408">Iron</keyword>
<evidence type="ECO:0000313" key="8">
    <source>
        <dbReference type="EMBL" id="NYD34733.1"/>
    </source>
</evidence>
<keyword evidence="4 7" id="KW-0560">Oxidoreductase</keyword>
<evidence type="ECO:0000256" key="2">
    <source>
        <dbReference type="ARBA" id="ARBA00022617"/>
    </source>
</evidence>
<protein>
    <submittedName>
        <fullName evidence="8">Erythromycin 12 hydroxylase</fullName>
        <ecNumber evidence="8">1.14.13.154</ecNumber>
    </submittedName>
</protein>
<evidence type="ECO:0000256" key="5">
    <source>
        <dbReference type="ARBA" id="ARBA00023004"/>
    </source>
</evidence>
<reference evidence="8 9" key="1">
    <citation type="submission" date="2020-07" db="EMBL/GenBank/DDBJ databases">
        <title>Sequencing the genomes of 1000 actinobacteria strains.</title>
        <authorList>
            <person name="Klenk H.-P."/>
        </authorList>
    </citation>
    <scope>NUCLEOTIDE SEQUENCE [LARGE SCALE GENOMIC DNA]</scope>
    <source>
        <strain evidence="8 9">DSM 45772</strain>
    </source>
</reference>
<dbReference type="CDD" id="cd11032">
    <property type="entry name" value="P450_EryK-like"/>
    <property type="match status" value="1"/>
</dbReference>
<dbReference type="InterPro" id="IPR017972">
    <property type="entry name" value="Cyt_P450_CS"/>
</dbReference>
<dbReference type="Proteomes" id="UP000535890">
    <property type="component" value="Unassembled WGS sequence"/>
</dbReference>
<dbReference type="EC" id="1.14.13.154" evidence="8"/>
<dbReference type="GO" id="GO:0036199">
    <property type="term" value="F:cholest-4-en-3-one 26-monooxygenase activity"/>
    <property type="evidence" value="ECO:0007669"/>
    <property type="project" value="TreeGrafter"/>
</dbReference>
<dbReference type="InterPro" id="IPR002397">
    <property type="entry name" value="Cyt_P450_B"/>
</dbReference>
<dbReference type="AlphaFoldDB" id="A0A7Y9J444"/>
<comment type="similarity">
    <text evidence="1 7">Belongs to the cytochrome P450 family.</text>
</comment>
<keyword evidence="2 7" id="KW-0349">Heme</keyword>
<dbReference type="SUPFAM" id="SSF48264">
    <property type="entry name" value="Cytochrome P450"/>
    <property type="match status" value="1"/>
</dbReference>
<dbReference type="Gene3D" id="1.10.630.10">
    <property type="entry name" value="Cytochrome P450"/>
    <property type="match status" value="1"/>
</dbReference>
<dbReference type="RefSeq" id="WP_179792653.1">
    <property type="nucleotide sequence ID" value="NZ_BAABHP010000003.1"/>
</dbReference>
<dbReference type="FunFam" id="1.10.630.10:FF:000018">
    <property type="entry name" value="Cytochrome P450 monooxygenase"/>
    <property type="match status" value="1"/>
</dbReference>
<dbReference type="PANTHER" id="PTHR46696">
    <property type="entry name" value="P450, PUTATIVE (EUROFUNG)-RELATED"/>
    <property type="match status" value="1"/>
</dbReference>
<dbReference type="Pfam" id="PF00067">
    <property type="entry name" value="p450"/>
    <property type="match status" value="1"/>
</dbReference>
<keyword evidence="3 7" id="KW-0479">Metal-binding</keyword>
<organism evidence="8 9">
    <name type="scientific">Actinomycetospora corticicola</name>
    <dbReference type="NCBI Taxonomy" id="663602"/>
    <lineage>
        <taxon>Bacteria</taxon>
        <taxon>Bacillati</taxon>
        <taxon>Actinomycetota</taxon>
        <taxon>Actinomycetes</taxon>
        <taxon>Pseudonocardiales</taxon>
        <taxon>Pseudonocardiaceae</taxon>
        <taxon>Actinomycetospora</taxon>
    </lineage>
</organism>
<dbReference type="PROSITE" id="PS00086">
    <property type="entry name" value="CYTOCHROME_P450"/>
    <property type="match status" value="1"/>
</dbReference>
<dbReference type="InterPro" id="IPR001128">
    <property type="entry name" value="Cyt_P450"/>
</dbReference>
<dbReference type="EMBL" id="JACCBN010000001">
    <property type="protein sequence ID" value="NYD34733.1"/>
    <property type="molecule type" value="Genomic_DNA"/>
</dbReference>
<accession>A0A7Y9J444</accession>
<evidence type="ECO:0000256" key="3">
    <source>
        <dbReference type="ARBA" id="ARBA00022723"/>
    </source>
</evidence>
<dbReference type="GO" id="GO:0005506">
    <property type="term" value="F:iron ion binding"/>
    <property type="evidence" value="ECO:0007669"/>
    <property type="project" value="InterPro"/>
</dbReference>
<dbReference type="GO" id="GO:0008395">
    <property type="term" value="F:steroid hydroxylase activity"/>
    <property type="evidence" value="ECO:0007669"/>
    <property type="project" value="TreeGrafter"/>
</dbReference>
<keyword evidence="6 7" id="KW-0503">Monooxygenase</keyword>
<evidence type="ECO:0000256" key="7">
    <source>
        <dbReference type="RuleBase" id="RU000461"/>
    </source>
</evidence>
<evidence type="ECO:0000313" key="9">
    <source>
        <dbReference type="Proteomes" id="UP000535890"/>
    </source>
</evidence>
<comment type="caution">
    <text evidence="8">The sequence shown here is derived from an EMBL/GenBank/DDBJ whole genome shotgun (WGS) entry which is preliminary data.</text>
</comment>
<proteinExistence type="inferred from homology"/>
<dbReference type="PANTHER" id="PTHR46696:SF4">
    <property type="entry name" value="BIOTIN BIOSYNTHESIS CYTOCHROME P450"/>
    <property type="match status" value="1"/>
</dbReference>